<evidence type="ECO:0000259" key="3">
    <source>
        <dbReference type="PROSITE" id="PS50004"/>
    </source>
</evidence>
<feature type="compositionally biased region" description="Low complexity" evidence="2">
    <location>
        <begin position="451"/>
        <end position="461"/>
    </location>
</feature>
<feature type="compositionally biased region" description="Acidic residues" evidence="2">
    <location>
        <begin position="95"/>
        <end position="116"/>
    </location>
</feature>
<dbReference type="CDD" id="cd08690">
    <property type="entry name" value="C2_Freud-1"/>
    <property type="match status" value="1"/>
</dbReference>
<dbReference type="InterPro" id="IPR039725">
    <property type="entry name" value="CC2D1A/B"/>
</dbReference>
<protein>
    <submittedName>
        <fullName evidence="5">Coiled-coil and C2 domain-containing protein 1-like isoform X1</fullName>
    </submittedName>
</protein>
<feature type="region of interest" description="Disordered" evidence="2">
    <location>
        <begin position="1"/>
        <end position="34"/>
    </location>
</feature>
<feature type="compositionally biased region" description="Basic and acidic residues" evidence="2">
    <location>
        <begin position="227"/>
        <end position="236"/>
    </location>
</feature>
<feature type="domain" description="C2" evidence="3">
    <location>
        <begin position="721"/>
        <end position="863"/>
    </location>
</feature>
<keyword evidence="4" id="KW-1185">Reference proteome</keyword>
<feature type="compositionally biased region" description="Low complexity" evidence="2">
    <location>
        <begin position="506"/>
        <end position="555"/>
    </location>
</feature>
<dbReference type="InterPro" id="IPR000008">
    <property type="entry name" value="C2_dom"/>
</dbReference>
<feature type="region of interest" description="Disordered" evidence="2">
    <location>
        <begin position="400"/>
        <end position="469"/>
    </location>
</feature>
<dbReference type="PANTHER" id="PTHR13076:SF9">
    <property type="entry name" value="COILED-COIL AND C2 DOMAIN-CONTAINING PROTEIN 1-LIKE"/>
    <property type="match status" value="1"/>
</dbReference>
<sequence length="1049" mass="114263">MFGRKPKQSGGGSGSEQGRRKGADLMNQMGFGAMPGLEDMDAMVYGDDDDDDDLEAELAALAGEDDGPVQRTKPKRKAPMPIADIEKMAAMGMNDFDEDVSDTEDPELLAELEDLKEDASPAPSPSKSPHVSPEKSTPTATPPPAPQRQAAPIFEPTLPSQAFTPSPVPRNLPSPQKAPSPSPRPSPTPVSPAAQPSGARGMVGLLEERVNMYKQASANAKASGDSSKQRRLDRGLKTLVGQLRQAKAGKPVNEEEIPPPVAMGASLAVSEHTGGSTPQSDSPQSQSEPSTSSFIAPPAPKPSSPPARPSPGGSLASNVAKSAVVERRDQYRRAALQAKHAGNLDKAREYVKVSKQFDSVIDALDQGKPVDLSKMPPPPSEFAGDALNTVNKPQASVPVQRVAHQAAGETEPEPDLPATTAEEEKSMFQAPDAPRTAMEALTQRLDKYKSSESSAKAAGEGSKARRMGRIVKQYEDAIKCYRAGRPVDFEELPCPPGYAPIPVDKSPPGSAPRAPSGPAPSGAAAGRPIAQTAPAPRPAAPRAAAPPAAPAAPQAGGSGQRPPPVQRQASARKSLHSRSEQQLAFLRERLGEFRQAAMSAKKKHDLELAKKYVRMMKGLEPMIEALESGLPVDLSQVPPSPFNSDESEDKFVVVSVEDCQPTGDREEVYKSLQQDLVRQIRVCVTNAQHYQKLGDIPAAAKFQKLEQNNRRDLESLKSAFRHGDPSPRFHYETRSFSMVQCNTDLGDADLELTVIRGIQYNLPSGYSEKDMDTQVKYEFAYPTDEVQSGGTGTVKDSINPEYNETFKISINRKSKGLFRFVDRKSLKLEIFIKRSFFKGDKLHGTVNVKLQPLESQCTLHESYDLMDGRKTVGGKLEVKIRIRDPFKNKQVDEVKEKWLVIDQFIRTVGSRSQAEAKTSPKSHSLNKGNTHSFFDGTTCMEVLRYEKGMLDKQIYQLKDSLSVTQTQALRHKSALIEEKIELQQKKLREGGLEAWKAYLAVVKSEAVSFEQEARQYVRVGEVQKAELMMNKKKLAEKEIAAIKAKIPDA</sequence>
<dbReference type="SMART" id="SM00239">
    <property type="entry name" value="C2"/>
    <property type="match status" value="1"/>
</dbReference>
<comment type="similarity">
    <text evidence="1">Belongs to the CC2D1 family.</text>
</comment>
<reference evidence="5" key="1">
    <citation type="submission" date="2025-08" db="UniProtKB">
        <authorList>
            <consortium name="RefSeq"/>
        </authorList>
    </citation>
    <scope>IDENTIFICATION</scope>
</reference>
<feature type="region of interest" description="Disordered" evidence="2">
    <location>
        <begin position="59"/>
        <end position="324"/>
    </location>
</feature>
<accession>A0ABM1A803</accession>
<dbReference type="Pfam" id="PF00168">
    <property type="entry name" value="C2"/>
    <property type="match status" value="1"/>
</dbReference>
<evidence type="ECO:0000256" key="2">
    <source>
        <dbReference type="SAM" id="MobiDB-lite"/>
    </source>
</evidence>
<proteinExistence type="inferred from homology"/>
<dbReference type="Gene3D" id="2.60.40.150">
    <property type="entry name" value="C2 domain"/>
    <property type="match status" value="1"/>
</dbReference>
<dbReference type="Proteomes" id="UP000694888">
    <property type="component" value="Unplaced"/>
</dbReference>
<evidence type="ECO:0000256" key="1">
    <source>
        <dbReference type="ARBA" id="ARBA00010672"/>
    </source>
</evidence>
<dbReference type="PANTHER" id="PTHR13076">
    <property type="entry name" value="COILED-COIL AND C2 DOMAIN-CONTAINING PROTEIN 1-LIKE"/>
    <property type="match status" value="1"/>
</dbReference>
<dbReference type="Pfam" id="PF21528">
    <property type="entry name" value="CC2D1A-B_DM14"/>
    <property type="match status" value="4"/>
</dbReference>
<evidence type="ECO:0000313" key="4">
    <source>
        <dbReference type="Proteomes" id="UP000694888"/>
    </source>
</evidence>
<feature type="compositionally biased region" description="Pro residues" evidence="2">
    <location>
        <begin position="166"/>
        <end position="190"/>
    </location>
</feature>
<evidence type="ECO:0000313" key="5">
    <source>
        <dbReference type="RefSeq" id="XP_012942594.1"/>
    </source>
</evidence>
<feature type="compositionally biased region" description="Polar residues" evidence="2">
    <location>
        <begin position="214"/>
        <end position="226"/>
    </location>
</feature>
<dbReference type="SMART" id="SM00685">
    <property type="entry name" value="DM14"/>
    <property type="match status" value="4"/>
</dbReference>
<dbReference type="InterPro" id="IPR006608">
    <property type="entry name" value="CC2D1A/B_DM14"/>
</dbReference>
<organism evidence="4 5">
    <name type="scientific">Aplysia californica</name>
    <name type="common">California sea hare</name>
    <dbReference type="NCBI Taxonomy" id="6500"/>
    <lineage>
        <taxon>Eukaryota</taxon>
        <taxon>Metazoa</taxon>
        <taxon>Spiralia</taxon>
        <taxon>Lophotrochozoa</taxon>
        <taxon>Mollusca</taxon>
        <taxon>Gastropoda</taxon>
        <taxon>Heterobranchia</taxon>
        <taxon>Euthyneura</taxon>
        <taxon>Tectipleura</taxon>
        <taxon>Aplysiida</taxon>
        <taxon>Aplysioidea</taxon>
        <taxon>Aplysiidae</taxon>
        <taxon>Aplysia</taxon>
    </lineage>
</organism>
<dbReference type="GeneID" id="101845420"/>
<feature type="region of interest" description="Disordered" evidence="2">
    <location>
        <begin position="489"/>
        <end position="579"/>
    </location>
</feature>
<name>A0ABM1A803_APLCA</name>
<feature type="compositionally biased region" description="Low complexity" evidence="2">
    <location>
        <begin position="276"/>
        <end position="296"/>
    </location>
</feature>
<feature type="compositionally biased region" description="Pro residues" evidence="2">
    <location>
        <begin position="297"/>
        <end position="309"/>
    </location>
</feature>
<gene>
    <name evidence="5" type="primary">LOC101845420</name>
</gene>
<dbReference type="PROSITE" id="PS50004">
    <property type="entry name" value="C2"/>
    <property type="match status" value="1"/>
</dbReference>
<dbReference type="RefSeq" id="XP_012942594.1">
    <property type="nucleotide sequence ID" value="XM_013087140.2"/>
</dbReference>
<dbReference type="SUPFAM" id="SSF49562">
    <property type="entry name" value="C2 domain (Calcium/lipid-binding domain, CaLB)"/>
    <property type="match status" value="1"/>
</dbReference>
<dbReference type="InterPro" id="IPR037772">
    <property type="entry name" value="C2_Freud"/>
</dbReference>
<dbReference type="InterPro" id="IPR035892">
    <property type="entry name" value="C2_domain_sf"/>
</dbReference>